<name>A0A9X2L181_9BACT</name>
<evidence type="ECO:0000256" key="1">
    <source>
        <dbReference type="ARBA" id="ARBA00009820"/>
    </source>
</evidence>
<proteinExistence type="inferred from homology"/>
<dbReference type="Proteomes" id="UP001139125">
    <property type="component" value="Unassembled WGS sequence"/>
</dbReference>
<dbReference type="AlphaFoldDB" id="A0A9X2L181"/>
<dbReference type="Gene3D" id="2.120.10.30">
    <property type="entry name" value="TolB, C-terminal domain"/>
    <property type="match status" value="2"/>
</dbReference>
<evidence type="ECO:0000259" key="2">
    <source>
        <dbReference type="Pfam" id="PF16472"/>
    </source>
</evidence>
<feature type="domain" description="Prolow-density lipoprotein receptor-related protein 1-like beta-propeller" evidence="2">
    <location>
        <begin position="78"/>
        <end position="307"/>
    </location>
</feature>
<sequence length="319" mass="35757">MKKPYTFFLLACLILTTLGCEIIGGKDDGGDDGISIDLPPPPYQEFPRWSPDGNTIIYYQSGLQLYDPSNDRSIHNPDSAGIWAMDFNGENQRKILNAGYADWSPDGDWIVYVAGAQIFKVRFNGTSIDTSTVEQLTFEGRNFFPDWSPDGEWIAYDSNYESPTGLSFLWKMKNDGPEKQKIVFTPDQGEARMPSWSSNSKKIVHIQYLVGVHSSEIFSVNSDGSNPIQLIENKATDYYPKYSPDGETIAFATNVQIWSMSEDGKGMTQLTFDERGTMPDWSPDGEQIIYSGPKGAIWVMDKDGSNQIPLTFRPEGKID</sequence>
<evidence type="ECO:0000313" key="4">
    <source>
        <dbReference type="Proteomes" id="UP001139125"/>
    </source>
</evidence>
<dbReference type="PROSITE" id="PS51257">
    <property type="entry name" value="PROKAR_LIPOPROTEIN"/>
    <property type="match status" value="1"/>
</dbReference>
<dbReference type="InterPro" id="IPR032485">
    <property type="entry name" value="LRP1-like_beta_prop"/>
</dbReference>
<dbReference type="InterPro" id="IPR011659">
    <property type="entry name" value="WD40"/>
</dbReference>
<dbReference type="RefSeq" id="WP_255132512.1">
    <property type="nucleotide sequence ID" value="NZ_JANDBC010000001.1"/>
</dbReference>
<comment type="caution">
    <text evidence="3">The sequence shown here is derived from an EMBL/GenBank/DDBJ whole genome shotgun (WGS) entry which is preliminary data.</text>
</comment>
<dbReference type="PANTHER" id="PTHR36842:SF1">
    <property type="entry name" value="PROTEIN TOLB"/>
    <property type="match status" value="1"/>
</dbReference>
<keyword evidence="4" id="KW-1185">Reference proteome</keyword>
<dbReference type="SUPFAM" id="SSF82171">
    <property type="entry name" value="DPP6 N-terminal domain-like"/>
    <property type="match status" value="1"/>
</dbReference>
<gene>
    <name evidence="3" type="ORF">NM125_02425</name>
</gene>
<protein>
    <recommendedName>
        <fullName evidence="2">Prolow-density lipoprotein receptor-related protein 1-like beta-propeller domain-containing protein</fullName>
    </recommendedName>
</protein>
<dbReference type="PANTHER" id="PTHR36842">
    <property type="entry name" value="PROTEIN TOLB HOMOLOG"/>
    <property type="match status" value="1"/>
</dbReference>
<organism evidence="3 4">
    <name type="scientific">Gracilimonas sediminicola</name>
    <dbReference type="NCBI Taxonomy" id="2952158"/>
    <lineage>
        <taxon>Bacteria</taxon>
        <taxon>Pseudomonadati</taxon>
        <taxon>Balneolota</taxon>
        <taxon>Balneolia</taxon>
        <taxon>Balneolales</taxon>
        <taxon>Balneolaceae</taxon>
        <taxon>Gracilimonas</taxon>
    </lineage>
</organism>
<accession>A0A9X2L181</accession>
<evidence type="ECO:0000313" key="3">
    <source>
        <dbReference type="EMBL" id="MCP9290434.1"/>
    </source>
</evidence>
<dbReference type="InterPro" id="IPR011042">
    <property type="entry name" value="6-blade_b-propeller_TolB-like"/>
</dbReference>
<comment type="similarity">
    <text evidence="1">Belongs to the TolB family.</text>
</comment>
<dbReference type="Pfam" id="PF07676">
    <property type="entry name" value="PD40"/>
    <property type="match status" value="1"/>
</dbReference>
<dbReference type="EMBL" id="JANDBC010000001">
    <property type="protein sequence ID" value="MCP9290434.1"/>
    <property type="molecule type" value="Genomic_DNA"/>
</dbReference>
<reference evidence="3" key="1">
    <citation type="submission" date="2022-06" db="EMBL/GenBank/DDBJ databases">
        <title>Gracilimonas sp. CAU 1638 isolated from sea sediment.</title>
        <authorList>
            <person name="Kim W."/>
        </authorList>
    </citation>
    <scope>NUCLEOTIDE SEQUENCE</scope>
    <source>
        <strain evidence="3">CAU 1638</strain>
    </source>
</reference>
<dbReference type="Pfam" id="PF16472">
    <property type="entry name" value="DUF5050"/>
    <property type="match status" value="1"/>
</dbReference>